<feature type="transmembrane region" description="Helical" evidence="1">
    <location>
        <begin position="130"/>
        <end position="152"/>
    </location>
</feature>
<gene>
    <name evidence="3" type="ORF">MGWOODY_Hyp551</name>
</gene>
<protein>
    <recommendedName>
        <fullName evidence="2">DUF3592 domain-containing protein</fullName>
    </recommendedName>
</protein>
<name>A0A170PU86_9ZZZZ</name>
<proteinExistence type="predicted"/>
<keyword evidence="1" id="KW-0812">Transmembrane</keyword>
<feature type="domain" description="DUF3592" evidence="2">
    <location>
        <begin position="30"/>
        <end position="127"/>
    </location>
</feature>
<dbReference type="EMBL" id="CZQD01000042">
    <property type="protein sequence ID" value="CUS57442.1"/>
    <property type="molecule type" value="Genomic_DNA"/>
</dbReference>
<evidence type="ECO:0000256" key="1">
    <source>
        <dbReference type="SAM" id="Phobius"/>
    </source>
</evidence>
<sequence>MLGVGLLFIGKAGLNTYRYLGSSNWERAPALIESSEIRTGRDGVARSGIRAKVRRALTLYETQVTYRYEYDGKAYTGHRVDLGSRRSSDAKAHRKLKRRFDQLQAEQRQIYAWVNPTSPEEAVLYRTHNWVVTASMALFGLFGLGIAGGVVASEL</sequence>
<evidence type="ECO:0000313" key="3">
    <source>
        <dbReference type="EMBL" id="CUS57442.1"/>
    </source>
</evidence>
<dbReference type="Pfam" id="PF12158">
    <property type="entry name" value="DUF3592"/>
    <property type="match status" value="1"/>
</dbReference>
<keyword evidence="1" id="KW-0472">Membrane</keyword>
<evidence type="ECO:0000259" key="2">
    <source>
        <dbReference type="Pfam" id="PF12158"/>
    </source>
</evidence>
<dbReference type="AlphaFoldDB" id="A0A170PU86"/>
<dbReference type="InterPro" id="IPR021994">
    <property type="entry name" value="DUF3592"/>
</dbReference>
<accession>A0A170PU86</accession>
<organism evidence="3">
    <name type="scientific">hydrothermal vent metagenome</name>
    <dbReference type="NCBI Taxonomy" id="652676"/>
    <lineage>
        <taxon>unclassified sequences</taxon>
        <taxon>metagenomes</taxon>
        <taxon>ecological metagenomes</taxon>
    </lineage>
</organism>
<reference evidence="3" key="1">
    <citation type="submission" date="2015-10" db="EMBL/GenBank/DDBJ databases">
        <authorList>
            <person name="Gilbert D.G."/>
        </authorList>
    </citation>
    <scope>NUCLEOTIDE SEQUENCE</scope>
</reference>
<keyword evidence="1" id="KW-1133">Transmembrane helix</keyword>